<dbReference type="EMBL" id="FNTL01000004">
    <property type="protein sequence ID" value="SEE02557.1"/>
    <property type="molecule type" value="Genomic_DNA"/>
</dbReference>
<dbReference type="AlphaFoldDB" id="A0A1H5FGL4"/>
<dbReference type="SMART" id="SM00953">
    <property type="entry name" value="RES"/>
    <property type="match status" value="1"/>
</dbReference>
<proteinExistence type="predicted"/>
<dbReference type="Pfam" id="PF08808">
    <property type="entry name" value="RES"/>
    <property type="match status" value="1"/>
</dbReference>
<evidence type="ECO:0000313" key="2">
    <source>
        <dbReference type="EMBL" id="SEE02557.1"/>
    </source>
</evidence>
<sequence>MPAAPPPPDLTGRPTLVPLPAGTELWRIHHENCAANAMNPTPRPTIPGGARFDSLTGDYAYTYVGDSPEAAVAETLCRDLAVTARPRLVPRARISGRVLSRLTVTTEMTVIALHGPHLSAVGQDTWLTKSDPSDYVHTRTWAHALFAAAPSADGLVYRCRHNEDRFAWMLATNPTRTIHPALRVDSDDSVPLQSTIGLVLVERMLAHYNATLASTV</sequence>
<accession>A0A1H5FGL4</accession>
<name>A0A1H5FGL4_RHOJO</name>
<feature type="domain" description="RES" evidence="1">
    <location>
        <begin position="40"/>
        <end position="181"/>
    </location>
</feature>
<dbReference type="RefSeq" id="WP_240319901.1">
    <property type="nucleotide sequence ID" value="NZ_FNTL01000004.1"/>
</dbReference>
<protein>
    <submittedName>
        <fullName evidence="2">RES domain-containing protein</fullName>
    </submittedName>
</protein>
<reference evidence="3" key="1">
    <citation type="submission" date="2016-10" db="EMBL/GenBank/DDBJ databases">
        <authorList>
            <person name="Varghese N."/>
        </authorList>
    </citation>
    <scope>NUCLEOTIDE SEQUENCE [LARGE SCALE GENOMIC DNA]</scope>
    <source>
        <strain evidence="3">DSM 44719</strain>
    </source>
</reference>
<organism evidence="2 3">
    <name type="scientific">Rhodococcus jostii</name>
    <dbReference type="NCBI Taxonomy" id="132919"/>
    <lineage>
        <taxon>Bacteria</taxon>
        <taxon>Bacillati</taxon>
        <taxon>Actinomycetota</taxon>
        <taxon>Actinomycetes</taxon>
        <taxon>Mycobacteriales</taxon>
        <taxon>Nocardiaceae</taxon>
        <taxon>Rhodococcus</taxon>
    </lineage>
</organism>
<dbReference type="InterPro" id="IPR014914">
    <property type="entry name" value="RES_dom"/>
</dbReference>
<dbReference type="Proteomes" id="UP000183407">
    <property type="component" value="Unassembled WGS sequence"/>
</dbReference>
<evidence type="ECO:0000259" key="1">
    <source>
        <dbReference type="SMART" id="SM00953"/>
    </source>
</evidence>
<evidence type="ECO:0000313" key="3">
    <source>
        <dbReference type="Proteomes" id="UP000183407"/>
    </source>
</evidence>
<gene>
    <name evidence="2" type="ORF">SAMN04490220_6393</name>
</gene>